<reference evidence="1 2" key="1">
    <citation type="submission" date="2012-05" db="EMBL/GenBank/DDBJ databases">
        <title>Recombination and specialization in a pathogen metapopulation.</title>
        <authorList>
            <person name="Gardiner A."/>
            <person name="Kemen E."/>
            <person name="Schultz-Larsen T."/>
            <person name="MacLean D."/>
            <person name="Van Oosterhout C."/>
            <person name="Jones J.D.G."/>
        </authorList>
    </citation>
    <scope>NUCLEOTIDE SEQUENCE [LARGE SCALE GENOMIC DNA]</scope>
    <source>
        <strain evidence="1 2">Ac Nc2</strain>
    </source>
</reference>
<dbReference type="InParanoid" id="A0A024GUH1"/>
<gene>
    <name evidence="1" type="ORF">BN9_125940</name>
</gene>
<comment type="caution">
    <text evidence="1">The sequence shown here is derived from an EMBL/GenBank/DDBJ whole genome shotgun (WGS) entry which is preliminary data.</text>
</comment>
<dbReference type="Proteomes" id="UP000053237">
    <property type="component" value="Unassembled WGS sequence"/>
</dbReference>
<proteinExistence type="predicted"/>
<evidence type="ECO:0000313" key="2">
    <source>
        <dbReference type="Proteomes" id="UP000053237"/>
    </source>
</evidence>
<dbReference type="AlphaFoldDB" id="A0A024GUH1"/>
<sequence length="115" mass="13728">MMEKLRMKETAFRNFVQGFECDKGRKVIRDIRSIFHPTINRQICLKCRKRETPPNGENVSNVQIGINNACKLKFVGNNRVISIVHRTGRRYLRYLRSRPKAAKWRTQQMMQLYNE</sequence>
<dbReference type="EMBL" id="CAIX01000873">
    <property type="protein sequence ID" value="CCI50611.1"/>
    <property type="molecule type" value="Genomic_DNA"/>
</dbReference>
<name>A0A024GUH1_9STRA</name>
<keyword evidence="2" id="KW-1185">Reference proteome</keyword>
<accession>A0A024GUH1</accession>
<organism evidence="1 2">
    <name type="scientific">Albugo candida</name>
    <dbReference type="NCBI Taxonomy" id="65357"/>
    <lineage>
        <taxon>Eukaryota</taxon>
        <taxon>Sar</taxon>
        <taxon>Stramenopiles</taxon>
        <taxon>Oomycota</taxon>
        <taxon>Peronosporomycetes</taxon>
        <taxon>Albuginales</taxon>
        <taxon>Albuginaceae</taxon>
        <taxon>Albugo</taxon>
    </lineage>
</organism>
<protein>
    <submittedName>
        <fullName evidence="1">Uncharacterized protein</fullName>
    </submittedName>
</protein>
<evidence type="ECO:0000313" key="1">
    <source>
        <dbReference type="EMBL" id="CCI50611.1"/>
    </source>
</evidence>